<feature type="transmembrane region" description="Helical" evidence="2">
    <location>
        <begin position="436"/>
        <end position="453"/>
    </location>
</feature>
<dbReference type="EMBL" id="JAFJYH010000035">
    <property type="protein sequence ID" value="KAG4423374.1"/>
    <property type="molecule type" value="Genomic_DNA"/>
</dbReference>
<dbReference type="InterPro" id="IPR018827">
    <property type="entry name" value="YTP1_C"/>
</dbReference>
<evidence type="ECO:0008006" key="8">
    <source>
        <dbReference type="Google" id="ProtNLM"/>
    </source>
</evidence>
<dbReference type="CDD" id="cd08760">
    <property type="entry name" value="Cyt_b561_FRRS1_like"/>
    <property type="match status" value="1"/>
</dbReference>
<name>A0A8H7WEH9_9HELO</name>
<dbReference type="Gene3D" id="1.20.120.1770">
    <property type="match status" value="1"/>
</dbReference>
<feature type="signal peptide" evidence="3">
    <location>
        <begin position="1"/>
        <end position="25"/>
    </location>
</feature>
<organism evidence="6 7">
    <name type="scientific">Cadophora malorum</name>
    <dbReference type="NCBI Taxonomy" id="108018"/>
    <lineage>
        <taxon>Eukaryota</taxon>
        <taxon>Fungi</taxon>
        <taxon>Dikarya</taxon>
        <taxon>Ascomycota</taxon>
        <taxon>Pezizomycotina</taxon>
        <taxon>Leotiomycetes</taxon>
        <taxon>Helotiales</taxon>
        <taxon>Ploettnerulaceae</taxon>
        <taxon>Cadophora</taxon>
    </lineage>
</organism>
<accession>A0A8H7WEH9</accession>
<feature type="transmembrane region" description="Helical" evidence="2">
    <location>
        <begin position="97"/>
        <end position="116"/>
    </location>
</feature>
<evidence type="ECO:0000313" key="6">
    <source>
        <dbReference type="EMBL" id="KAG4423374.1"/>
    </source>
</evidence>
<evidence type="ECO:0000313" key="7">
    <source>
        <dbReference type="Proteomes" id="UP000664132"/>
    </source>
</evidence>
<keyword evidence="2" id="KW-0472">Membrane</keyword>
<feature type="region of interest" description="Disordered" evidence="1">
    <location>
        <begin position="187"/>
        <end position="210"/>
    </location>
</feature>
<dbReference type="Pfam" id="PF10348">
    <property type="entry name" value="DUF2427"/>
    <property type="match status" value="1"/>
</dbReference>
<comment type="caution">
    <text evidence="6">The sequence shown here is derived from an EMBL/GenBank/DDBJ whole genome shotgun (WGS) entry which is preliminary data.</text>
</comment>
<evidence type="ECO:0000259" key="4">
    <source>
        <dbReference type="Pfam" id="PF10348"/>
    </source>
</evidence>
<dbReference type="Proteomes" id="UP000664132">
    <property type="component" value="Unassembled WGS sequence"/>
</dbReference>
<evidence type="ECO:0000256" key="1">
    <source>
        <dbReference type="SAM" id="MobiDB-lite"/>
    </source>
</evidence>
<dbReference type="InterPro" id="IPR018825">
    <property type="entry name" value="DUF2427"/>
</dbReference>
<evidence type="ECO:0000256" key="2">
    <source>
        <dbReference type="SAM" id="Phobius"/>
    </source>
</evidence>
<feature type="domain" description="DUF2427" evidence="4">
    <location>
        <begin position="50"/>
        <end position="149"/>
    </location>
</feature>
<proteinExistence type="predicted"/>
<keyword evidence="7" id="KW-1185">Reference proteome</keyword>
<evidence type="ECO:0000256" key="3">
    <source>
        <dbReference type="SAM" id="SignalP"/>
    </source>
</evidence>
<feature type="transmembrane region" description="Helical" evidence="2">
    <location>
        <begin position="308"/>
        <end position="331"/>
    </location>
</feature>
<reference evidence="6" key="1">
    <citation type="submission" date="2021-02" db="EMBL/GenBank/DDBJ databases">
        <title>Genome sequence Cadophora malorum strain M34.</title>
        <authorList>
            <person name="Stefanovic E."/>
            <person name="Vu D."/>
            <person name="Scully C."/>
            <person name="Dijksterhuis J."/>
            <person name="Roader J."/>
            <person name="Houbraken J."/>
        </authorList>
    </citation>
    <scope>NUCLEOTIDE SEQUENCE</scope>
    <source>
        <strain evidence="6">M34</strain>
    </source>
</reference>
<feature type="transmembrane region" description="Helical" evidence="2">
    <location>
        <begin position="497"/>
        <end position="517"/>
    </location>
</feature>
<feature type="transmembrane region" description="Helical" evidence="2">
    <location>
        <begin position="128"/>
        <end position="150"/>
    </location>
</feature>
<protein>
    <recommendedName>
        <fullName evidence="8">Integral membrane protein</fullName>
    </recommendedName>
</protein>
<feature type="transmembrane region" description="Helical" evidence="2">
    <location>
        <begin position="269"/>
        <end position="288"/>
    </location>
</feature>
<dbReference type="AlphaFoldDB" id="A0A8H7WEH9"/>
<evidence type="ECO:0000259" key="5">
    <source>
        <dbReference type="Pfam" id="PF10355"/>
    </source>
</evidence>
<sequence>MLPKSRRCAALAGAVVLTFSGLAHAHDHDEDMAMNMAPSLSPATPSKSAADTYFQYGGNSAPILAHIVLMTIGWVFVLPISVMFSISRSRFSLPSQFVFLAVNAIGVLLASIYNASTPDLYPNNAHHKLGWVLTWVMGAQLVMGVIHSYARKSRSTSAGFTPISAEAITEHQRVHSMRQAQIYRLSNDSGQGTEPNTESLRSSPLASTDSVDNLPELQLQTEDEDEFEEKHGLMHGTAVDTYLTKKIPALISSRLTRVLEFPYNAIDRLVLILGFVAIASGIVTYGGFFMGSRVFSGLAHFIKGGVFFWYGILTLGRWAGCFADLGWSWNINPSRKNRPSAEFVESFLIFFYGSTNVFLEHLAAWGKEWTAQDLEHLSLTLMFFGGGLCGMVIESKNVRSLVNTTKKSAMSHFPHHAGEPEATEEPKTYRFSMNPLPALVILLLGKMMSSHHQESMVSTMIHTQWGTLLMGAAFARGATYILYYLSPPTSVLPGRPPTELITAFCLMAGGMIFMASARDTVMAMEDNGLDAMFIFTVSMGVITFLMAWIITVIAIKGWAVRKENRTHACHGDACHGVA</sequence>
<dbReference type="PANTHER" id="PTHR31685">
    <property type="entry name" value="INTEGRAL MEMBRANE PROTEIN (AFU_ORTHOLOGUE AFUA_6G12730)-RELATED"/>
    <property type="match status" value="1"/>
</dbReference>
<feature type="chain" id="PRO_5034537661" description="Integral membrane protein" evidence="3">
    <location>
        <begin position="26"/>
        <end position="578"/>
    </location>
</feature>
<keyword evidence="2" id="KW-0812">Transmembrane</keyword>
<feature type="transmembrane region" description="Helical" evidence="2">
    <location>
        <begin position="63"/>
        <end position="85"/>
    </location>
</feature>
<dbReference type="PANTHER" id="PTHR31685:SF3">
    <property type="entry name" value="INTEGRAL MEMBRANE PROTEIN (AFU_ORTHOLOGUE AFUA_6G12730)"/>
    <property type="match status" value="1"/>
</dbReference>
<feature type="transmembrane region" description="Helical" evidence="2">
    <location>
        <begin position="465"/>
        <end position="485"/>
    </location>
</feature>
<keyword evidence="3" id="KW-0732">Signal</keyword>
<feature type="transmembrane region" description="Helical" evidence="2">
    <location>
        <begin position="532"/>
        <end position="555"/>
    </location>
</feature>
<feature type="domain" description="Protein YTP1-like C-terminal" evidence="5">
    <location>
        <begin position="274"/>
        <end position="557"/>
    </location>
</feature>
<keyword evidence="2" id="KW-1133">Transmembrane helix</keyword>
<gene>
    <name evidence="6" type="ORF">IFR04_003478</name>
</gene>
<dbReference type="Pfam" id="PF10355">
    <property type="entry name" value="Ytp1"/>
    <property type="match status" value="1"/>
</dbReference>
<dbReference type="OrthoDB" id="4005299at2759"/>